<sequence>MNEKNAKIRIIPLIINIGLPLLSGAIIALILPNIKEVYEQLQKPVFAPPAYVFPVMWTILYILMGIAAYKIYILKYENIDTSPAMFVYYIQLLLNFLWSIIFFGLRLYGLAFLELLVLIFFVILTIKRFYSKGGKYPALLMMPYLIWLIYAGILNFFVWMLNEM</sequence>
<dbReference type="InterPro" id="IPR038330">
    <property type="entry name" value="TspO/MBR-related_sf"/>
</dbReference>
<comment type="subcellular location">
    <subcellularLocation>
        <location evidence="1">Membrane</location>
        <topology evidence="1">Multi-pass membrane protein</topology>
    </subcellularLocation>
</comment>
<dbReference type="InterPro" id="IPR004307">
    <property type="entry name" value="TspO_MBR"/>
</dbReference>
<dbReference type="EMBL" id="CP040626">
    <property type="protein sequence ID" value="QMW90246.1"/>
    <property type="molecule type" value="Genomic_DNA"/>
</dbReference>
<dbReference type="PANTHER" id="PTHR10057">
    <property type="entry name" value="PERIPHERAL-TYPE BENZODIAZEPINE RECEPTOR"/>
    <property type="match status" value="1"/>
</dbReference>
<reference evidence="8" key="2">
    <citation type="submission" date="2019-11" db="EMBL/GenBank/DDBJ databases">
        <authorList>
            <person name="Feng L."/>
        </authorList>
    </citation>
    <scope>NUCLEOTIDE SEQUENCE</scope>
    <source>
        <strain evidence="8">CButyricumLFYP62</strain>
    </source>
</reference>
<feature type="transmembrane region" description="Helical" evidence="6">
    <location>
        <begin position="12"/>
        <end position="31"/>
    </location>
</feature>
<evidence type="ECO:0000256" key="6">
    <source>
        <dbReference type="SAM" id="Phobius"/>
    </source>
</evidence>
<dbReference type="GeneID" id="92943409"/>
<feature type="transmembrane region" description="Helical" evidence="6">
    <location>
        <begin position="138"/>
        <end position="161"/>
    </location>
</feature>
<dbReference type="CDD" id="cd15904">
    <property type="entry name" value="TSPO_MBR"/>
    <property type="match status" value="1"/>
</dbReference>
<keyword evidence="4 6" id="KW-1133">Transmembrane helix</keyword>
<organism evidence="8">
    <name type="scientific">Clostridium butyricum</name>
    <dbReference type="NCBI Taxonomy" id="1492"/>
    <lineage>
        <taxon>Bacteria</taxon>
        <taxon>Bacillati</taxon>
        <taxon>Bacillota</taxon>
        <taxon>Clostridia</taxon>
        <taxon>Eubacteriales</taxon>
        <taxon>Clostridiaceae</taxon>
        <taxon>Clostridium</taxon>
    </lineage>
</organism>
<dbReference type="GO" id="GO:0016020">
    <property type="term" value="C:membrane"/>
    <property type="evidence" value="ECO:0007669"/>
    <property type="project" value="UniProtKB-SubCell"/>
</dbReference>
<evidence type="ECO:0000256" key="5">
    <source>
        <dbReference type="ARBA" id="ARBA00023136"/>
    </source>
</evidence>
<dbReference type="PANTHER" id="PTHR10057:SF0">
    <property type="entry name" value="TRANSLOCATOR PROTEIN"/>
    <property type="match status" value="1"/>
</dbReference>
<dbReference type="GO" id="GO:0033013">
    <property type="term" value="P:tetrapyrrole metabolic process"/>
    <property type="evidence" value="ECO:0007669"/>
    <property type="project" value="UniProtKB-ARBA"/>
</dbReference>
<proteinExistence type="inferred from homology"/>
<dbReference type="OrthoDB" id="9795496at2"/>
<dbReference type="FunFam" id="1.20.1260.100:FF:000001">
    <property type="entry name" value="translocator protein 2"/>
    <property type="match status" value="1"/>
</dbReference>
<evidence type="ECO:0000256" key="2">
    <source>
        <dbReference type="ARBA" id="ARBA00007524"/>
    </source>
</evidence>
<keyword evidence="5 6" id="KW-0472">Membrane</keyword>
<keyword evidence="3 6" id="KW-0812">Transmembrane</keyword>
<accession>A0A6N3HJR7</accession>
<dbReference type="Gene3D" id="1.20.1260.100">
    <property type="entry name" value="TspO/MBR protein"/>
    <property type="match status" value="1"/>
</dbReference>
<gene>
    <name evidence="8" type="ORF">CBLFYP62_03886</name>
    <name evidence="7" type="ORF">FF104_04570</name>
</gene>
<dbReference type="RefSeq" id="WP_033128300.1">
    <property type="nucleotide sequence ID" value="NZ_AP019716.1"/>
</dbReference>
<feature type="transmembrane region" description="Helical" evidence="6">
    <location>
        <begin position="107"/>
        <end position="126"/>
    </location>
</feature>
<dbReference type="EMBL" id="CACRTU010000049">
    <property type="protein sequence ID" value="VYU76383.1"/>
    <property type="molecule type" value="Genomic_DNA"/>
</dbReference>
<evidence type="ECO:0000256" key="1">
    <source>
        <dbReference type="ARBA" id="ARBA00004141"/>
    </source>
</evidence>
<dbReference type="Proteomes" id="UP000515243">
    <property type="component" value="Chromosome 1"/>
</dbReference>
<dbReference type="PIRSF" id="PIRSF005859">
    <property type="entry name" value="PBR"/>
    <property type="match status" value="1"/>
</dbReference>
<feature type="transmembrane region" description="Helical" evidence="6">
    <location>
        <begin position="51"/>
        <end position="72"/>
    </location>
</feature>
<comment type="similarity">
    <text evidence="2">Belongs to the TspO/BZRP family.</text>
</comment>
<dbReference type="AlphaFoldDB" id="A0A6N3HJR7"/>
<evidence type="ECO:0000256" key="3">
    <source>
        <dbReference type="ARBA" id="ARBA00022692"/>
    </source>
</evidence>
<dbReference type="Pfam" id="PF03073">
    <property type="entry name" value="TspO_MBR"/>
    <property type="match status" value="1"/>
</dbReference>
<reference evidence="7 9" key="1">
    <citation type="submission" date="2019-05" db="EMBL/GenBank/DDBJ databases">
        <authorList>
            <person name="Schori C."/>
            <person name="Ahrens C."/>
        </authorList>
    </citation>
    <scope>NUCLEOTIDE SEQUENCE [LARGE SCALE GENOMIC DNA]</scope>
    <source>
        <strain evidence="7 9">DSM 10702</strain>
    </source>
</reference>
<feature type="transmembrane region" description="Helical" evidence="6">
    <location>
        <begin position="84"/>
        <end position="101"/>
    </location>
</feature>
<name>A0A6N3HJR7_CLOBU</name>
<evidence type="ECO:0000313" key="8">
    <source>
        <dbReference type="EMBL" id="VYU76383.1"/>
    </source>
</evidence>
<evidence type="ECO:0000313" key="9">
    <source>
        <dbReference type="Proteomes" id="UP000515243"/>
    </source>
</evidence>
<evidence type="ECO:0000313" key="7">
    <source>
        <dbReference type="EMBL" id="QMW90246.1"/>
    </source>
</evidence>
<evidence type="ECO:0000256" key="4">
    <source>
        <dbReference type="ARBA" id="ARBA00022989"/>
    </source>
</evidence>
<dbReference type="KEGG" id="cbut:ATN24_06480"/>
<protein>
    <submittedName>
        <fullName evidence="7">Tryptophan-rich sensory protein</fullName>
    </submittedName>
    <submittedName>
        <fullName evidence="8">TspO/MBR family protein</fullName>
    </submittedName>
</protein>